<feature type="chain" id="PRO_5021402395" description="Lipoprotein" evidence="1">
    <location>
        <begin position="19"/>
        <end position="121"/>
    </location>
</feature>
<dbReference type="Proteomes" id="UP000315388">
    <property type="component" value="Unassembled WGS sequence"/>
</dbReference>
<dbReference type="OrthoDB" id="7862470at2"/>
<evidence type="ECO:0008006" key="4">
    <source>
        <dbReference type="Google" id="ProtNLM"/>
    </source>
</evidence>
<keyword evidence="3" id="KW-1185">Reference proteome</keyword>
<accession>A0A502BTN5</accession>
<feature type="signal peptide" evidence="1">
    <location>
        <begin position="1"/>
        <end position="18"/>
    </location>
</feature>
<dbReference type="RefSeq" id="WP_140903731.1">
    <property type="nucleotide sequence ID" value="NZ_JBHTMD010000020.1"/>
</dbReference>
<dbReference type="AlphaFoldDB" id="A0A502BTN5"/>
<gene>
    <name evidence="2" type="ORF">FHY56_03190</name>
</gene>
<evidence type="ECO:0000256" key="1">
    <source>
        <dbReference type="SAM" id="SignalP"/>
    </source>
</evidence>
<sequence length="121" mass="12728">MKNIVVCFSILAVVSGCASKAKNIAPSYVSTAVYDSMSCSAMKEEGVRLSQAAAAAIGKQDSAATADAVKTGVGIVFFLPALFFNEGDGIKATEVARLKGEMDALQRASVRKKCNISFQKR</sequence>
<comment type="caution">
    <text evidence="2">The sequence shown here is derived from an EMBL/GenBank/DDBJ whole genome shotgun (WGS) entry which is preliminary data.</text>
</comment>
<dbReference type="PROSITE" id="PS51257">
    <property type="entry name" value="PROKAR_LIPOPROTEIN"/>
    <property type="match status" value="1"/>
</dbReference>
<reference evidence="2 3" key="1">
    <citation type="journal article" date="2003" name="Int. J. Syst. Evol. Microbiol.">
        <title>Towards a standardized format for the description of a novel species (of an established genus): Ochrobactrum gallinifaecis sp. nov.</title>
        <authorList>
            <person name="Kampfer P."/>
            <person name="Buczolits S."/>
            <person name="Albrecht A."/>
            <person name="Busse H.J."/>
            <person name="Stackebrandt E."/>
        </authorList>
    </citation>
    <scope>NUCLEOTIDE SEQUENCE [LARGE SCALE GENOMIC DNA]</scope>
    <source>
        <strain evidence="2 3">ISO 196</strain>
    </source>
</reference>
<name>A0A502BTN5_9HYPH</name>
<protein>
    <recommendedName>
        <fullName evidence="4">Lipoprotein</fullName>
    </recommendedName>
</protein>
<evidence type="ECO:0000313" key="2">
    <source>
        <dbReference type="EMBL" id="TPF76518.1"/>
    </source>
</evidence>
<evidence type="ECO:0000313" key="3">
    <source>
        <dbReference type="Proteomes" id="UP000315388"/>
    </source>
</evidence>
<proteinExistence type="predicted"/>
<organism evidence="2 3">
    <name type="scientific">Brucella gallinifaecis</name>
    <dbReference type="NCBI Taxonomy" id="215590"/>
    <lineage>
        <taxon>Bacteria</taxon>
        <taxon>Pseudomonadati</taxon>
        <taxon>Pseudomonadota</taxon>
        <taxon>Alphaproteobacteria</taxon>
        <taxon>Hyphomicrobiales</taxon>
        <taxon>Brucellaceae</taxon>
        <taxon>Brucella/Ochrobactrum group</taxon>
        <taxon>Brucella</taxon>
    </lineage>
</organism>
<dbReference type="EMBL" id="VEWJ01000002">
    <property type="protein sequence ID" value="TPF76518.1"/>
    <property type="molecule type" value="Genomic_DNA"/>
</dbReference>
<keyword evidence="1" id="KW-0732">Signal</keyword>